<dbReference type="AlphaFoldDB" id="A0A7M3V9B2"/>
<keyword evidence="3 8" id="KW-0812">Transmembrane</keyword>
<evidence type="ECO:0000259" key="10">
    <source>
        <dbReference type="Pfam" id="PF18967"/>
    </source>
</evidence>
<gene>
    <name evidence="11" type="ORF">FJR03_00730</name>
</gene>
<feature type="transmembrane region" description="Helical" evidence="8">
    <location>
        <begin position="169"/>
        <end position="190"/>
    </location>
</feature>
<evidence type="ECO:0000313" key="11">
    <source>
        <dbReference type="EMBL" id="QOP40345.1"/>
    </source>
</evidence>
<evidence type="ECO:0000256" key="6">
    <source>
        <dbReference type="ARBA" id="ARBA00023118"/>
    </source>
</evidence>
<feature type="domain" description="DUF3616" evidence="9">
    <location>
        <begin position="343"/>
        <end position="450"/>
    </location>
</feature>
<evidence type="ECO:0000256" key="3">
    <source>
        <dbReference type="ARBA" id="ARBA00022692"/>
    </source>
</evidence>
<dbReference type="GO" id="GO:0051607">
    <property type="term" value="P:defense response to virus"/>
    <property type="evidence" value="ECO:0007669"/>
    <property type="project" value="UniProtKB-KW"/>
</dbReference>
<dbReference type="Pfam" id="PF12275">
    <property type="entry name" value="DUF3616"/>
    <property type="match status" value="1"/>
</dbReference>
<protein>
    <submittedName>
        <fullName evidence="11">DUF3616 domain-containing protein</fullName>
    </submittedName>
</protein>
<proteinExistence type="predicted"/>
<keyword evidence="12" id="KW-1185">Reference proteome</keyword>
<organism evidence="11 12">
    <name type="scientific">Sulfurimonas marina</name>
    <dbReference type="NCBI Taxonomy" id="2590551"/>
    <lineage>
        <taxon>Bacteria</taxon>
        <taxon>Pseudomonadati</taxon>
        <taxon>Campylobacterota</taxon>
        <taxon>Epsilonproteobacteria</taxon>
        <taxon>Campylobacterales</taxon>
        <taxon>Sulfurimonadaceae</taxon>
        <taxon>Sulfurimonas</taxon>
    </lineage>
</organism>
<dbReference type="GO" id="GO:0005886">
    <property type="term" value="C:plasma membrane"/>
    <property type="evidence" value="ECO:0007669"/>
    <property type="project" value="UniProtKB-SubCell"/>
</dbReference>
<sequence>MYNNEPTQEAVSTNVKAKKKKAPNLVSTFFRNALRSNLDLTSLADTKAGILISLNGFILTVSVTASSFTVHSKLMTYAFISIILTSLGSIILAVLSVKPRTKNKLVNKEFLEDYHSLLYYQDMADMSPIEYHSSMNKALKSSKRSKTEMISHLHILGAEIKKKYFWLKYAYTFFSTGLILTASLIVYALMNESQKVSTSQKEKEYFVGKFYNIFEPSGATTVEKNKVLIVEDESSSRPLKLITFDEENQVVEIGDLHIPKKIKKSFKKEIEDLEAITSNGNIVYAITSHSLNRSNEQKKAREKLLMFHYEDESIIDMEVYNHLKDELIALEANLFGDKLLGYNAINIEGLTVDTTDNSLVLGFRAPLHNAKAIILAIKNPKELFTKNPPKPLFKEPLYIDLNGLGIRGIKYDEQKNGYWIIAGDAGQRTSKFQLYFLDKNTQKASLVKKDLDVGHSEGITIVENGAERFLFCVEDNGEEPNKAANYIKIGMDSL</sequence>
<keyword evidence="5 8" id="KW-1133">Transmembrane helix</keyword>
<evidence type="ECO:0000256" key="1">
    <source>
        <dbReference type="ARBA" id="ARBA00004236"/>
    </source>
</evidence>
<feature type="domain" description="Pycsar effector protein" evidence="10">
    <location>
        <begin position="32"/>
        <end position="187"/>
    </location>
</feature>
<evidence type="ECO:0000256" key="2">
    <source>
        <dbReference type="ARBA" id="ARBA00022475"/>
    </source>
</evidence>
<dbReference type="InterPro" id="IPR043760">
    <property type="entry name" value="PycTM_dom"/>
</dbReference>
<keyword evidence="6" id="KW-0051">Antiviral defense</keyword>
<dbReference type="Pfam" id="PF18967">
    <property type="entry name" value="PycTM"/>
    <property type="match status" value="1"/>
</dbReference>
<keyword evidence="4" id="KW-0547">Nucleotide-binding</keyword>
<evidence type="ECO:0000256" key="4">
    <source>
        <dbReference type="ARBA" id="ARBA00022741"/>
    </source>
</evidence>
<evidence type="ECO:0000313" key="12">
    <source>
        <dbReference type="Proteomes" id="UP000593910"/>
    </source>
</evidence>
<name>A0A7M3V9B2_9BACT</name>
<evidence type="ECO:0000256" key="5">
    <source>
        <dbReference type="ARBA" id="ARBA00022989"/>
    </source>
</evidence>
<dbReference type="RefSeq" id="WP_193113774.1">
    <property type="nucleotide sequence ID" value="NZ_CP041165.1"/>
</dbReference>
<comment type="subcellular location">
    <subcellularLocation>
        <location evidence="1">Cell membrane</location>
    </subcellularLocation>
</comment>
<keyword evidence="7 8" id="KW-0472">Membrane</keyword>
<dbReference type="EMBL" id="CP041165">
    <property type="protein sequence ID" value="QOP40345.1"/>
    <property type="molecule type" value="Genomic_DNA"/>
</dbReference>
<accession>A0A7M3V9B2</accession>
<dbReference type="KEGG" id="smax:FJR03_00730"/>
<keyword evidence="2" id="KW-1003">Cell membrane</keyword>
<feature type="transmembrane region" description="Helical" evidence="8">
    <location>
        <begin position="74"/>
        <end position="95"/>
    </location>
</feature>
<evidence type="ECO:0000256" key="7">
    <source>
        <dbReference type="ARBA" id="ARBA00023136"/>
    </source>
</evidence>
<evidence type="ECO:0000259" key="9">
    <source>
        <dbReference type="Pfam" id="PF12275"/>
    </source>
</evidence>
<dbReference type="InterPro" id="IPR022060">
    <property type="entry name" value="DUF3616"/>
</dbReference>
<dbReference type="Proteomes" id="UP000593910">
    <property type="component" value="Chromosome"/>
</dbReference>
<evidence type="ECO:0000256" key="8">
    <source>
        <dbReference type="SAM" id="Phobius"/>
    </source>
</evidence>
<feature type="transmembrane region" description="Helical" evidence="8">
    <location>
        <begin position="48"/>
        <end position="68"/>
    </location>
</feature>
<reference evidence="11 12" key="1">
    <citation type="submission" date="2019-06" db="EMBL/GenBank/DDBJ databases">
        <title>Sulfurimonas gotlandica sp. nov., a chemoautotrophic and psychrotolerant epsilonproteobacterium isolated from a pelagic redoxcline, and an emended description of the genus Sulfurimonas.</title>
        <authorList>
            <person name="Wang S."/>
            <person name="Jiang L."/>
            <person name="Shao Z."/>
        </authorList>
    </citation>
    <scope>NUCLEOTIDE SEQUENCE [LARGE SCALE GENOMIC DNA]</scope>
    <source>
        <strain evidence="11 12">B2</strain>
    </source>
</reference>
<dbReference type="GO" id="GO:0000166">
    <property type="term" value="F:nucleotide binding"/>
    <property type="evidence" value="ECO:0007669"/>
    <property type="project" value="UniProtKB-KW"/>
</dbReference>